<dbReference type="InterPro" id="IPR029058">
    <property type="entry name" value="AB_hydrolase_fold"/>
</dbReference>
<dbReference type="EMBL" id="JBHSEF010000026">
    <property type="protein sequence ID" value="MFC4355859.1"/>
    <property type="molecule type" value="Genomic_DNA"/>
</dbReference>
<dbReference type="Proteomes" id="UP001595733">
    <property type="component" value="Unassembled WGS sequence"/>
</dbReference>
<reference evidence="3" key="1">
    <citation type="journal article" date="2019" name="Int. J. Syst. Evol. Microbiol.">
        <title>The Global Catalogue of Microorganisms (GCM) 10K type strain sequencing project: providing services to taxonomists for standard genome sequencing and annotation.</title>
        <authorList>
            <consortium name="The Broad Institute Genomics Platform"/>
            <consortium name="The Broad Institute Genome Sequencing Center for Infectious Disease"/>
            <person name="Wu L."/>
            <person name="Ma J."/>
        </authorList>
    </citation>
    <scope>NUCLEOTIDE SEQUENCE [LARGE SCALE GENOMIC DNA]</scope>
    <source>
        <strain evidence="3">CCUG 50353</strain>
    </source>
</reference>
<gene>
    <name evidence="2" type="ORF">ACFO0S_12435</name>
</gene>
<dbReference type="InterPro" id="IPR051044">
    <property type="entry name" value="MAG_DAG_Lipase"/>
</dbReference>
<dbReference type="SUPFAM" id="SSF53474">
    <property type="entry name" value="alpha/beta-Hydrolases"/>
    <property type="match status" value="1"/>
</dbReference>
<protein>
    <submittedName>
        <fullName evidence="2">Alpha/beta fold hydrolase</fullName>
    </submittedName>
</protein>
<dbReference type="Gene3D" id="3.40.50.1820">
    <property type="entry name" value="alpha/beta hydrolase"/>
    <property type="match status" value="1"/>
</dbReference>
<dbReference type="PANTHER" id="PTHR11614">
    <property type="entry name" value="PHOSPHOLIPASE-RELATED"/>
    <property type="match status" value="1"/>
</dbReference>
<evidence type="ECO:0000313" key="2">
    <source>
        <dbReference type="EMBL" id="MFC4355859.1"/>
    </source>
</evidence>
<dbReference type="GO" id="GO:0016787">
    <property type="term" value="F:hydrolase activity"/>
    <property type="evidence" value="ECO:0007669"/>
    <property type="project" value="UniProtKB-KW"/>
</dbReference>
<keyword evidence="2" id="KW-0378">Hydrolase</keyword>
<feature type="domain" description="Serine aminopeptidase S33" evidence="1">
    <location>
        <begin position="9"/>
        <end position="239"/>
    </location>
</feature>
<organism evidence="2 3">
    <name type="scientific">Chryseomicrobium palamuruense</name>
    <dbReference type="NCBI Taxonomy" id="682973"/>
    <lineage>
        <taxon>Bacteria</taxon>
        <taxon>Bacillati</taxon>
        <taxon>Bacillota</taxon>
        <taxon>Bacilli</taxon>
        <taxon>Bacillales</taxon>
        <taxon>Caryophanaceae</taxon>
        <taxon>Chryseomicrobium</taxon>
    </lineage>
</organism>
<sequence length="262" mass="30736">MWIWEAAHQPKAVVVLVHSVFEHHRRYAWLIETFRENNFHVVMGDLPGHGENTKLKTMHNESIGEYDLYIERAIEYASKMELPIFLAGHGFGATTILYYMRKPRESIAGILLTSPWLELHHTPSKWTNRLAKLTISQKLHYKIPTEMYVSQPELVEEYKTDELVHDVVTTDWYSALTERMKQMAQSSSEWSTPVWLQVAGQDELISVKAVRAWVNQQRMKTLHYSEWAGMKHDLHQEPDREFLAKSAIDFMHLMVLRIGYML</sequence>
<comment type="caution">
    <text evidence="2">The sequence shown here is derived from an EMBL/GenBank/DDBJ whole genome shotgun (WGS) entry which is preliminary data.</text>
</comment>
<name>A0ABV8UXC5_9BACL</name>
<proteinExistence type="predicted"/>
<evidence type="ECO:0000259" key="1">
    <source>
        <dbReference type="Pfam" id="PF12146"/>
    </source>
</evidence>
<accession>A0ABV8UXC5</accession>
<keyword evidence="3" id="KW-1185">Reference proteome</keyword>
<evidence type="ECO:0000313" key="3">
    <source>
        <dbReference type="Proteomes" id="UP001595733"/>
    </source>
</evidence>
<dbReference type="Pfam" id="PF12146">
    <property type="entry name" value="Hydrolase_4"/>
    <property type="match status" value="1"/>
</dbReference>
<dbReference type="InterPro" id="IPR022742">
    <property type="entry name" value="Hydrolase_4"/>
</dbReference>
<dbReference type="RefSeq" id="WP_378142421.1">
    <property type="nucleotide sequence ID" value="NZ_JBHSEF010000026.1"/>
</dbReference>